<organism evidence="3 4">
    <name type="scientific">Trichodelitschia bisporula</name>
    <dbReference type="NCBI Taxonomy" id="703511"/>
    <lineage>
        <taxon>Eukaryota</taxon>
        <taxon>Fungi</taxon>
        <taxon>Dikarya</taxon>
        <taxon>Ascomycota</taxon>
        <taxon>Pezizomycotina</taxon>
        <taxon>Dothideomycetes</taxon>
        <taxon>Dothideomycetes incertae sedis</taxon>
        <taxon>Phaeotrichales</taxon>
        <taxon>Phaeotrichaceae</taxon>
        <taxon>Trichodelitschia</taxon>
    </lineage>
</organism>
<accession>A0A6G1ICC2</accession>
<sequence length="160" mass="17867">MAPPPRPPAPIKPPARPPASPPSPLAACEASVRRLCDQIRAEQAEHEDTRAALAKARTDRKETIATIAKAFYRIADLERASEDQAAQLRTEHARHENTKVALAVAYRRIADLQRASQDIAALNLHHRKAKEDAKREAGELRRVNALLEHVNDWLSEEVKE</sequence>
<evidence type="ECO:0000256" key="2">
    <source>
        <dbReference type="SAM" id="MobiDB-lite"/>
    </source>
</evidence>
<name>A0A6G1ICC2_9PEZI</name>
<proteinExistence type="predicted"/>
<protein>
    <submittedName>
        <fullName evidence="3">Uncharacterized protein</fullName>
    </submittedName>
</protein>
<dbReference type="AlphaFoldDB" id="A0A6G1ICC2"/>
<feature type="region of interest" description="Disordered" evidence="2">
    <location>
        <begin position="1"/>
        <end position="26"/>
    </location>
</feature>
<dbReference type="Proteomes" id="UP000799640">
    <property type="component" value="Unassembled WGS sequence"/>
</dbReference>
<evidence type="ECO:0000313" key="3">
    <source>
        <dbReference type="EMBL" id="KAF2405635.1"/>
    </source>
</evidence>
<keyword evidence="4" id="KW-1185">Reference proteome</keyword>
<feature type="coiled-coil region" evidence="1">
    <location>
        <begin position="39"/>
        <end position="132"/>
    </location>
</feature>
<reference evidence="3" key="1">
    <citation type="journal article" date="2020" name="Stud. Mycol.">
        <title>101 Dothideomycetes genomes: a test case for predicting lifestyles and emergence of pathogens.</title>
        <authorList>
            <person name="Haridas S."/>
            <person name="Albert R."/>
            <person name="Binder M."/>
            <person name="Bloem J."/>
            <person name="Labutti K."/>
            <person name="Salamov A."/>
            <person name="Andreopoulos B."/>
            <person name="Baker S."/>
            <person name="Barry K."/>
            <person name="Bills G."/>
            <person name="Bluhm B."/>
            <person name="Cannon C."/>
            <person name="Castanera R."/>
            <person name="Culley D."/>
            <person name="Daum C."/>
            <person name="Ezra D."/>
            <person name="Gonzalez J."/>
            <person name="Henrissat B."/>
            <person name="Kuo A."/>
            <person name="Liang C."/>
            <person name="Lipzen A."/>
            <person name="Lutzoni F."/>
            <person name="Magnuson J."/>
            <person name="Mondo S."/>
            <person name="Nolan M."/>
            <person name="Ohm R."/>
            <person name="Pangilinan J."/>
            <person name="Park H.-J."/>
            <person name="Ramirez L."/>
            <person name="Alfaro M."/>
            <person name="Sun H."/>
            <person name="Tritt A."/>
            <person name="Yoshinaga Y."/>
            <person name="Zwiers L.-H."/>
            <person name="Turgeon B."/>
            <person name="Goodwin S."/>
            <person name="Spatafora J."/>
            <person name="Crous P."/>
            <person name="Grigoriev I."/>
        </authorList>
    </citation>
    <scope>NUCLEOTIDE SEQUENCE</scope>
    <source>
        <strain evidence="3">CBS 262.69</strain>
    </source>
</reference>
<feature type="compositionally biased region" description="Pro residues" evidence="2">
    <location>
        <begin position="1"/>
        <end position="24"/>
    </location>
</feature>
<evidence type="ECO:0000313" key="4">
    <source>
        <dbReference type="Proteomes" id="UP000799640"/>
    </source>
</evidence>
<gene>
    <name evidence="3" type="ORF">EJ06DRAFT_526143</name>
</gene>
<evidence type="ECO:0000256" key="1">
    <source>
        <dbReference type="SAM" id="Coils"/>
    </source>
</evidence>
<dbReference type="EMBL" id="ML996687">
    <property type="protein sequence ID" value="KAF2405635.1"/>
    <property type="molecule type" value="Genomic_DNA"/>
</dbReference>
<keyword evidence="1" id="KW-0175">Coiled coil</keyword>